<accession>A0ABV5IXD7</accession>
<gene>
    <name evidence="1" type="ORF">ACFFV7_49130</name>
</gene>
<reference evidence="1 2" key="1">
    <citation type="submission" date="2024-09" db="EMBL/GenBank/DDBJ databases">
        <authorList>
            <person name="Sun Q."/>
            <person name="Mori K."/>
        </authorList>
    </citation>
    <scope>NUCLEOTIDE SEQUENCE [LARGE SCALE GENOMIC DNA]</scope>
    <source>
        <strain evidence="1 2">CCM 3426</strain>
    </source>
</reference>
<protein>
    <submittedName>
        <fullName evidence="1">Uncharacterized protein</fullName>
    </submittedName>
</protein>
<evidence type="ECO:0000313" key="1">
    <source>
        <dbReference type="EMBL" id="MFB9209221.1"/>
    </source>
</evidence>
<dbReference type="EMBL" id="JBHMEI010000098">
    <property type="protein sequence ID" value="MFB9209221.1"/>
    <property type="molecule type" value="Genomic_DNA"/>
</dbReference>
<organism evidence="1 2">
    <name type="scientific">Nonomuraea spiralis</name>
    <dbReference type="NCBI Taxonomy" id="46182"/>
    <lineage>
        <taxon>Bacteria</taxon>
        <taxon>Bacillati</taxon>
        <taxon>Actinomycetota</taxon>
        <taxon>Actinomycetes</taxon>
        <taxon>Streptosporangiales</taxon>
        <taxon>Streptosporangiaceae</taxon>
        <taxon>Nonomuraea</taxon>
    </lineage>
</organism>
<keyword evidence="2" id="KW-1185">Reference proteome</keyword>
<dbReference type="Proteomes" id="UP001589647">
    <property type="component" value="Unassembled WGS sequence"/>
</dbReference>
<dbReference type="RefSeq" id="WP_189653017.1">
    <property type="nucleotide sequence ID" value="NZ_BMRC01000034.1"/>
</dbReference>
<sequence>MNDGSVLIAVHEGPRCLPGLRGRPELTVISVERAKEHRVGEQPYLQIEILDPPAIEDLIGKVENVAAQPGAADRVREWRAEHGTERATPLARSFVVVGPTLMFLHPCPDGVVLPFAAYPDGTVKVYTDPEHAGLSFYRDGDPA</sequence>
<proteinExistence type="predicted"/>
<name>A0ABV5IXD7_9ACTN</name>
<evidence type="ECO:0000313" key="2">
    <source>
        <dbReference type="Proteomes" id="UP001589647"/>
    </source>
</evidence>
<comment type="caution">
    <text evidence="1">The sequence shown here is derived from an EMBL/GenBank/DDBJ whole genome shotgun (WGS) entry which is preliminary data.</text>
</comment>